<dbReference type="PANTHER" id="PTHR10625:SF25">
    <property type="entry name" value="HISTONE DEACETYLASE 18-RELATED"/>
    <property type="match status" value="1"/>
</dbReference>
<name>A0A200PRJ7_MACCD</name>
<accession>A0A200PRJ7</accession>
<dbReference type="InParanoid" id="A0A200PRJ7"/>
<dbReference type="STRING" id="56857.A0A200PRJ7"/>
<dbReference type="PANTHER" id="PTHR10625">
    <property type="entry name" value="HISTONE DEACETYLASE HDAC1-RELATED"/>
    <property type="match status" value="1"/>
</dbReference>
<dbReference type="InterPro" id="IPR023696">
    <property type="entry name" value="Ureohydrolase_dom_sf"/>
</dbReference>
<feature type="domain" description="Histone deacetylase" evidence="1">
    <location>
        <begin position="33"/>
        <end position="267"/>
    </location>
</feature>
<keyword evidence="3" id="KW-1185">Reference proteome</keyword>
<dbReference type="EMBL" id="MVGT01004287">
    <property type="protein sequence ID" value="OVA00798.1"/>
    <property type="molecule type" value="Genomic_DNA"/>
</dbReference>
<dbReference type="OMA" id="NITHYRT"/>
<dbReference type="Pfam" id="PF00850">
    <property type="entry name" value="Hist_deacetyl"/>
    <property type="match status" value="1"/>
</dbReference>
<dbReference type="GO" id="GO:0040029">
    <property type="term" value="P:epigenetic regulation of gene expression"/>
    <property type="evidence" value="ECO:0007669"/>
    <property type="project" value="TreeGrafter"/>
</dbReference>
<dbReference type="AlphaFoldDB" id="A0A200PRJ7"/>
<dbReference type="SUPFAM" id="SSF52768">
    <property type="entry name" value="Arginase/deacetylase"/>
    <property type="match status" value="1"/>
</dbReference>
<evidence type="ECO:0000259" key="1">
    <source>
        <dbReference type="Pfam" id="PF00850"/>
    </source>
</evidence>
<organism evidence="2 3">
    <name type="scientific">Macleaya cordata</name>
    <name type="common">Five-seeded plume-poppy</name>
    <name type="synonym">Bocconia cordata</name>
    <dbReference type="NCBI Taxonomy" id="56857"/>
    <lineage>
        <taxon>Eukaryota</taxon>
        <taxon>Viridiplantae</taxon>
        <taxon>Streptophyta</taxon>
        <taxon>Embryophyta</taxon>
        <taxon>Tracheophyta</taxon>
        <taxon>Spermatophyta</taxon>
        <taxon>Magnoliopsida</taxon>
        <taxon>Ranunculales</taxon>
        <taxon>Papaveraceae</taxon>
        <taxon>Papaveroideae</taxon>
        <taxon>Macleaya</taxon>
    </lineage>
</organism>
<proteinExistence type="predicted"/>
<dbReference type="GO" id="GO:0004407">
    <property type="term" value="F:histone deacetylase activity"/>
    <property type="evidence" value="ECO:0007669"/>
    <property type="project" value="TreeGrafter"/>
</dbReference>
<sequence length="275" mass="31029">MEVDSSTNPVLPRVGLVYDNRMRQHSTPNGEYHPENPYRTRAIWKKLKSAGIPQRCVVMKAKEAEDRYIALVHKQKHIDLIRNIGSSEFDSRRKKITSKLNSVYFNEGSSQAAYLAAGAVIEVSEKVAKGELDSAVAIVRPPGHHAEVNEAMGFCLFNNVAIAASFLLNERPELGIHKILIVDWDGHHGNGTQKMFWEDPRVLFFSVHRFESGNFFPFGDDGPHSMIGEGLGAGYNVNVPWEHGWCGDADYFAVWDHVLIPITKAFKHDSNFWRI</sequence>
<dbReference type="OrthoDB" id="424012at2759"/>
<dbReference type="InterPro" id="IPR023801">
    <property type="entry name" value="His_deacetylse_dom"/>
</dbReference>
<dbReference type="GO" id="GO:0000118">
    <property type="term" value="C:histone deacetylase complex"/>
    <property type="evidence" value="ECO:0007669"/>
    <property type="project" value="TreeGrafter"/>
</dbReference>
<dbReference type="InterPro" id="IPR037138">
    <property type="entry name" value="His_deacetylse_dom_sf"/>
</dbReference>
<reference evidence="2 3" key="1">
    <citation type="journal article" date="2017" name="Mol. Plant">
        <title>The Genome of Medicinal Plant Macleaya cordata Provides New Insights into Benzylisoquinoline Alkaloids Metabolism.</title>
        <authorList>
            <person name="Liu X."/>
            <person name="Liu Y."/>
            <person name="Huang P."/>
            <person name="Ma Y."/>
            <person name="Qing Z."/>
            <person name="Tang Q."/>
            <person name="Cao H."/>
            <person name="Cheng P."/>
            <person name="Zheng Y."/>
            <person name="Yuan Z."/>
            <person name="Zhou Y."/>
            <person name="Liu J."/>
            <person name="Tang Z."/>
            <person name="Zhuo Y."/>
            <person name="Zhang Y."/>
            <person name="Yu L."/>
            <person name="Huang J."/>
            <person name="Yang P."/>
            <person name="Peng Q."/>
            <person name="Zhang J."/>
            <person name="Jiang W."/>
            <person name="Zhang Z."/>
            <person name="Lin K."/>
            <person name="Ro D.K."/>
            <person name="Chen X."/>
            <person name="Xiong X."/>
            <person name="Shang Y."/>
            <person name="Huang S."/>
            <person name="Zeng J."/>
        </authorList>
    </citation>
    <scope>NUCLEOTIDE SEQUENCE [LARGE SCALE GENOMIC DNA]</scope>
    <source>
        <strain evidence="3">cv. BLH2017</strain>
        <tissue evidence="2">Root</tissue>
    </source>
</reference>
<dbReference type="Proteomes" id="UP000195402">
    <property type="component" value="Unassembled WGS sequence"/>
</dbReference>
<gene>
    <name evidence="2" type="ORF">BVC80_9083g99</name>
</gene>
<evidence type="ECO:0000313" key="2">
    <source>
        <dbReference type="EMBL" id="OVA00798.1"/>
    </source>
</evidence>
<dbReference type="Gene3D" id="3.40.800.20">
    <property type="entry name" value="Histone deacetylase domain"/>
    <property type="match status" value="1"/>
</dbReference>
<dbReference type="GO" id="GO:0005737">
    <property type="term" value="C:cytoplasm"/>
    <property type="evidence" value="ECO:0007669"/>
    <property type="project" value="TreeGrafter"/>
</dbReference>
<protein>
    <submittedName>
        <fullName evidence="2">Histone deacetylase superfamily</fullName>
    </submittedName>
</protein>
<comment type="caution">
    <text evidence="2">The sequence shown here is derived from an EMBL/GenBank/DDBJ whole genome shotgun (WGS) entry which is preliminary data.</text>
</comment>
<evidence type="ECO:0000313" key="3">
    <source>
        <dbReference type="Proteomes" id="UP000195402"/>
    </source>
</evidence>